<organism evidence="1 2">
    <name type="scientific">Geranomyces variabilis</name>
    <dbReference type="NCBI Taxonomy" id="109894"/>
    <lineage>
        <taxon>Eukaryota</taxon>
        <taxon>Fungi</taxon>
        <taxon>Fungi incertae sedis</taxon>
        <taxon>Chytridiomycota</taxon>
        <taxon>Chytridiomycota incertae sedis</taxon>
        <taxon>Chytridiomycetes</taxon>
        <taxon>Spizellomycetales</taxon>
        <taxon>Powellomycetaceae</taxon>
        <taxon>Geranomyces</taxon>
    </lineage>
</organism>
<keyword evidence="2" id="KW-1185">Reference proteome</keyword>
<accession>A0AAD5XMM9</accession>
<dbReference type="Proteomes" id="UP001212152">
    <property type="component" value="Unassembled WGS sequence"/>
</dbReference>
<evidence type="ECO:0000313" key="2">
    <source>
        <dbReference type="Proteomes" id="UP001212152"/>
    </source>
</evidence>
<reference evidence="1" key="1">
    <citation type="submission" date="2020-05" db="EMBL/GenBank/DDBJ databases">
        <title>Phylogenomic resolution of chytrid fungi.</title>
        <authorList>
            <person name="Stajich J.E."/>
            <person name="Amses K."/>
            <person name="Simmons R."/>
            <person name="Seto K."/>
            <person name="Myers J."/>
            <person name="Bonds A."/>
            <person name="Quandt C.A."/>
            <person name="Barry K."/>
            <person name="Liu P."/>
            <person name="Grigoriev I."/>
            <person name="Longcore J.E."/>
            <person name="James T.Y."/>
        </authorList>
    </citation>
    <scope>NUCLEOTIDE SEQUENCE</scope>
    <source>
        <strain evidence="1">JEL0379</strain>
    </source>
</reference>
<name>A0AAD5XMM9_9FUNG</name>
<evidence type="ECO:0000313" key="1">
    <source>
        <dbReference type="EMBL" id="KAJ3173371.1"/>
    </source>
</evidence>
<dbReference type="EMBL" id="JADGJQ010000071">
    <property type="protein sequence ID" value="KAJ3173371.1"/>
    <property type="molecule type" value="Genomic_DNA"/>
</dbReference>
<sequence>MSSQPIGKHGSTTEFFRASPGRIVNWSAIQSAKTLHCDRDDVVIVSASGDKLSIHAYVADDRDAEKLLTRILNELTERTNLLAGKSLESRTEDLEKQMICLWNAPGGPGYEAARSEFEELRKERLA</sequence>
<gene>
    <name evidence="1" type="ORF">HDU87_007640</name>
</gene>
<proteinExistence type="predicted"/>
<dbReference type="AlphaFoldDB" id="A0AAD5XMM9"/>
<protein>
    <submittedName>
        <fullName evidence="1">Uncharacterized protein</fullName>
    </submittedName>
</protein>
<comment type="caution">
    <text evidence="1">The sequence shown here is derived from an EMBL/GenBank/DDBJ whole genome shotgun (WGS) entry which is preliminary data.</text>
</comment>